<feature type="region of interest" description="Disordered" evidence="1">
    <location>
        <begin position="63"/>
        <end position="118"/>
    </location>
</feature>
<evidence type="ECO:0000313" key="4">
    <source>
        <dbReference type="Proteomes" id="UP000239494"/>
    </source>
</evidence>
<name>A0A2T0SGC6_9PSEU</name>
<comment type="caution">
    <text evidence="3">The sequence shown here is derived from an EMBL/GenBank/DDBJ whole genome shotgun (WGS) entry which is preliminary data.</text>
</comment>
<feature type="signal peptide" evidence="2">
    <location>
        <begin position="1"/>
        <end position="22"/>
    </location>
</feature>
<dbReference type="RefSeq" id="WP_106196354.1">
    <property type="nucleotide sequence ID" value="NZ_PVTF01000021.1"/>
</dbReference>
<reference evidence="3 4" key="1">
    <citation type="submission" date="2018-03" db="EMBL/GenBank/DDBJ databases">
        <title>Genomic Encyclopedia of Archaeal and Bacterial Type Strains, Phase II (KMG-II): from individual species to whole genera.</title>
        <authorList>
            <person name="Goeker M."/>
        </authorList>
    </citation>
    <scope>NUCLEOTIDE SEQUENCE [LARGE SCALE GENOMIC DNA]</scope>
    <source>
        <strain evidence="3 4">DSM 44720</strain>
    </source>
</reference>
<proteinExistence type="predicted"/>
<organism evidence="3 4">
    <name type="scientific">Umezawaea tangerina</name>
    <dbReference type="NCBI Taxonomy" id="84725"/>
    <lineage>
        <taxon>Bacteria</taxon>
        <taxon>Bacillati</taxon>
        <taxon>Actinomycetota</taxon>
        <taxon>Actinomycetes</taxon>
        <taxon>Pseudonocardiales</taxon>
        <taxon>Pseudonocardiaceae</taxon>
        <taxon>Umezawaea</taxon>
    </lineage>
</organism>
<dbReference type="EMBL" id="PVTF01000021">
    <property type="protein sequence ID" value="PRY32455.1"/>
    <property type="molecule type" value="Genomic_DNA"/>
</dbReference>
<gene>
    <name evidence="3" type="ORF">CLV43_12149</name>
</gene>
<protein>
    <recommendedName>
        <fullName evidence="5">Lipoprotein</fullName>
    </recommendedName>
</protein>
<feature type="region of interest" description="Disordered" evidence="1">
    <location>
        <begin position="26"/>
        <end position="45"/>
    </location>
</feature>
<evidence type="ECO:0008006" key="5">
    <source>
        <dbReference type="Google" id="ProtNLM"/>
    </source>
</evidence>
<evidence type="ECO:0000313" key="3">
    <source>
        <dbReference type="EMBL" id="PRY32455.1"/>
    </source>
</evidence>
<evidence type="ECO:0000256" key="1">
    <source>
        <dbReference type="SAM" id="MobiDB-lite"/>
    </source>
</evidence>
<dbReference type="OrthoDB" id="7949713at2"/>
<feature type="compositionally biased region" description="Low complexity" evidence="1">
    <location>
        <begin position="29"/>
        <end position="44"/>
    </location>
</feature>
<feature type="chain" id="PRO_5038399306" description="Lipoprotein" evidence="2">
    <location>
        <begin position="23"/>
        <end position="118"/>
    </location>
</feature>
<dbReference type="PROSITE" id="PS51257">
    <property type="entry name" value="PROKAR_LIPOPROTEIN"/>
    <property type="match status" value="1"/>
</dbReference>
<accession>A0A2T0SGC6</accession>
<sequence length="118" mass="12253">MRTRTTLVLWPLLVWGLAACGAADNGNDVASAGTGATSASAVAGPRDEEAAALEYAKCMRDNGLPGFPDSDENGGIKIDGTPGMDPMSPDYRSVEQTCAQRHLPDGGGTRSEKQESGR</sequence>
<dbReference type="Proteomes" id="UP000239494">
    <property type="component" value="Unassembled WGS sequence"/>
</dbReference>
<keyword evidence="2" id="KW-0732">Signal</keyword>
<evidence type="ECO:0000256" key="2">
    <source>
        <dbReference type="SAM" id="SignalP"/>
    </source>
</evidence>
<dbReference type="AlphaFoldDB" id="A0A2T0SGC6"/>
<keyword evidence="4" id="KW-1185">Reference proteome</keyword>